<evidence type="ECO:0000256" key="2">
    <source>
        <dbReference type="SAM" id="MobiDB-lite"/>
    </source>
</evidence>
<evidence type="ECO:0000313" key="3">
    <source>
        <dbReference type="EMBL" id="EEU47340.1"/>
    </source>
</evidence>
<organism evidence="3 4">
    <name type="scientific">Fusarium vanettenii (strain ATCC MYA-4622 / CBS 123669 / FGSC 9596 / NRRL 45880 / 77-13-4)</name>
    <name type="common">Fusarium solani subsp. pisi</name>
    <dbReference type="NCBI Taxonomy" id="660122"/>
    <lineage>
        <taxon>Eukaryota</taxon>
        <taxon>Fungi</taxon>
        <taxon>Dikarya</taxon>
        <taxon>Ascomycota</taxon>
        <taxon>Pezizomycotina</taxon>
        <taxon>Sordariomycetes</taxon>
        <taxon>Hypocreomycetidae</taxon>
        <taxon>Hypocreales</taxon>
        <taxon>Nectriaceae</taxon>
        <taxon>Fusarium</taxon>
        <taxon>Fusarium solani species complex</taxon>
        <taxon>Fusarium vanettenii</taxon>
    </lineage>
</organism>
<gene>
    <name evidence="3" type="ORF">NECHADRAFT_77671</name>
</gene>
<feature type="compositionally biased region" description="Low complexity" evidence="2">
    <location>
        <begin position="209"/>
        <end position="218"/>
    </location>
</feature>
<dbReference type="GeneID" id="9663894"/>
<feature type="coiled-coil region" evidence="1">
    <location>
        <begin position="304"/>
        <end position="352"/>
    </location>
</feature>
<protein>
    <submittedName>
        <fullName evidence="3">Uncharacterized protein</fullName>
    </submittedName>
</protein>
<reference evidence="3 4" key="1">
    <citation type="journal article" date="2009" name="PLoS Genet.">
        <title>The genome of Nectria haematococca: contribution of supernumerary chromosomes to gene expansion.</title>
        <authorList>
            <person name="Coleman J.J."/>
            <person name="Rounsley S.D."/>
            <person name="Rodriguez-Carres M."/>
            <person name="Kuo A."/>
            <person name="Wasmann C.C."/>
            <person name="Grimwood J."/>
            <person name="Schmutz J."/>
            <person name="Taga M."/>
            <person name="White G.J."/>
            <person name="Zhou S."/>
            <person name="Schwartz D.C."/>
            <person name="Freitag M."/>
            <person name="Ma L.J."/>
            <person name="Danchin E.G."/>
            <person name="Henrissat B."/>
            <person name="Coutinho P.M."/>
            <person name="Nelson D.R."/>
            <person name="Straney D."/>
            <person name="Napoli C.A."/>
            <person name="Barker B.M."/>
            <person name="Gribskov M."/>
            <person name="Rep M."/>
            <person name="Kroken S."/>
            <person name="Molnar I."/>
            <person name="Rensing C."/>
            <person name="Kennell J.C."/>
            <person name="Zamora J."/>
            <person name="Farman M.L."/>
            <person name="Selker E.U."/>
            <person name="Salamov A."/>
            <person name="Shapiro H."/>
            <person name="Pangilinan J."/>
            <person name="Lindquist E."/>
            <person name="Lamers C."/>
            <person name="Grigoriev I.V."/>
            <person name="Geiser D.M."/>
            <person name="Covert S.F."/>
            <person name="Temporini E."/>
            <person name="Vanetten H.D."/>
        </authorList>
    </citation>
    <scope>NUCLEOTIDE SEQUENCE [LARGE SCALE GENOMIC DNA]</scope>
    <source>
        <strain evidence="4">ATCC MYA-4622 / CBS 123669 / FGSC 9596 / NRRL 45880 / 77-13-4</strain>
    </source>
</reference>
<proteinExistence type="predicted"/>
<feature type="region of interest" description="Disordered" evidence="2">
    <location>
        <begin position="435"/>
        <end position="459"/>
    </location>
</feature>
<feature type="compositionally biased region" description="Basic and acidic residues" evidence="2">
    <location>
        <begin position="441"/>
        <end position="459"/>
    </location>
</feature>
<feature type="compositionally biased region" description="Polar residues" evidence="2">
    <location>
        <begin position="189"/>
        <end position="199"/>
    </location>
</feature>
<accession>C7YLV9</accession>
<dbReference type="EMBL" id="GG698897">
    <property type="protein sequence ID" value="EEU47340.1"/>
    <property type="molecule type" value="Genomic_DNA"/>
</dbReference>
<dbReference type="HOGENOM" id="CLU_357552_0_0_1"/>
<dbReference type="AlphaFoldDB" id="C7YLV9"/>
<feature type="region of interest" description="Disordered" evidence="2">
    <location>
        <begin position="1"/>
        <end position="25"/>
    </location>
</feature>
<feature type="compositionally biased region" description="Basic and acidic residues" evidence="2">
    <location>
        <begin position="1"/>
        <end position="10"/>
    </location>
</feature>
<dbReference type="VEuPathDB" id="FungiDB:NECHADRAFT_77671"/>
<dbReference type="InParanoid" id="C7YLV9"/>
<evidence type="ECO:0000313" key="4">
    <source>
        <dbReference type="Proteomes" id="UP000005206"/>
    </source>
</evidence>
<keyword evidence="4" id="KW-1185">Reference proteome</keyword>
<dbReference type="RefSeq" id="XP_003053053.1">
    <property type="nucleotide sequence ID" value="XM_003053007.1"/>
</dbReference>
<feature type="region of interest" description="Disordered" evidence="2">
    <location>
        <begin position="146"/>
        <end position="265"/>
    </location>
</feature>
<sequence length="784" mass="86498">MRPKGDRHEGEPEEEQFPAVQARKPENLVTEPFMQQVDNQLKRTLARLEGTKKGTLSKLGRQVEGIVRDATPESRDEVRKALEVMQHVTKQYIEAVFEEAVDASRSDSQSFQDILIELDSEMNNRHETEMAALEKTLGEAQQTDAVFGEPTTKPQAGCRGRGAPTMPSRTSTAGSSDKAFEDMFGGANQPRTSAWQSSHRPPKPTARGSFKSSQGQNKNKNKKFSFQWDRGGRRQGSVDSVGIGSESESKTEVPLEADDLKSTDYEDLDPMMRSLLEAGEDLHKEFKKDASKAGTEEWQADMEYAELQEQLNQALLEYNKQRGMVVQKDQLIDGLREEVTELKNSNLDLTASLESMGRAPSAGGAGTPIPSQFGRFQSVTSFPFNSAGGSPGTSNVAWLSMWLPKAVRLQMETTKAAIKRCDAEEKSCTEKMLQLGGGRQTSKERDCLTARRSSSEKHRQDFTLIKGFLEELSGHSKKSENNLADELSGIGSAESIETVKKMPTPGQTPTGNESSKNSSSGSVFFESQGRDASTSPKESSNEAHGPSKSPKRQGSTPKVPSPLAESHTPQASETAPEAGNAPLPASNTAAREVPLEGNNEQVREPADPENATQRAVETIDSGVLGMWSFFAHAGLVAMTHAGAFVRVSKFILHIFTYIMNQISRVVRLMWPFSRAAEEESPAPTLPKLPSPECFIVVMYYCSAFLTFQVYMATQRERQIWFEANGLTRKYMLERSRGESLWLIYGVDGNLIVGRKDVEDSFKLVYLLGVKSVQHLYRLAQGTPP</sequence>
<feature type="region of interest" description="Disordered" evidence="2">
    <location>
        <begin position="495"/>
        <end position="585"/>
    </location>
</feature>
<dbReference type="Proteomes" id="UP000005206">
    <property type="component" value="Chromosome 3"/>
</dbReference>
<dbReference type="KEGG" id="nhe:NECHADRAFT_77671"/>
<dbReference type="OrthoDB" id="5104319at2759"/>
<evidence type="ECO:0000256" key="1">
    <source>
        <dbReference type="SAM" id="Coils"/>
    </source>
</evidence>
<keyword evidence="1" id="KW-0175">Coiled coil</keyword>
<feature type="compositionally biased region" description="Low complexity" evidence="2">
    <location>
        <begin position="511"/>
        <end position="527"/>
    </location>
</feature>
<name>C7YLV9_FUSV7</name>
<feature type="compositionally biased region" description="Basic and acidic residues" evidence="2">
    <location>
        <begin position="247"/>
        <end position="264"/>
    </location>
</feature>